<accession>A0A084JH27</accession>
<organism evidence="1 2">
    <name type="scientific">Lacrimispora celerecrescens</name>
    <dbReference type="NCBI Taxonomy" id="29354"/>
    <lineage>
        <taxon>Bacteria</taxon>
        <taxon>Bacillati</taxon>
        <taxon>Bacillota</taxon>
        <taxon>Clostridia</taxon>
        <taxon>Lachnospirales</taxon>
        <taxon>Lachnospiraceae</taxon>
        <taxon>Lacrimispora</taxon>
    </lineage>
</organism>
<dbReference type="Proteomes" id="UP000028525">
    <property type="component" value="Unassembled WGS sequence"/>
</dbReference>
<protein>
    <submittedName>
        <fullName evidence="1">Uncharacterized protein</fullName>
    </submittedName>
</protein>
<evidence type="ECO:0000313" key="2">
    <source>
        <dbReference type="Proteomes" id="UP000028525"/>
    </source>
</evidence>
<dbReference type="SUPFAM" id="SSF82185">
    <property type="entry name" value="Histone H3 K4-specific methyltransferase SET7/9 N-terminal domain"/>
    <property type="match status" value="1"/>
</dbReference>
<proteinExistence type="predicted"/>
<keyword evidence="2" id="KW-1185">Reference proteome</keyword>
<gene>
    <name evidence="1" type="ORF">IO98_18705</name>
</gene>
<sequence>MLLWIGLITVLLLLLSMAGSFRNGKRYEEPVRDVEKAEPKAMAVPLNETLSDEIILSPGDKEFLTQLTGFFDQGDLEGAARLLDGYDIPWKDFPCMYDGAAMNGKITSGKGLVFVKASTVYYGNFAYGKPEGECAALQVLELEEGKRYDYSYGTWANGKMNGNGECGYNYYDGVIDDITKLNAKRGDFKDDLMQGEITYTSTNAEGGASVWQFQVADGVIIKDDRWIKDTDSSGAVIYKLMAKDDIVHAYALGENAIGEDRWKNLIIFPYV</sequence>
<dbReference type="AlphaFoldDB" id="A0A084JH27"/>
<dbReference type="EMBL" id="JPME01000025">
    <property type="protein sequence ID" value="KEZ88261.1"/>
    <property type="molecule type" value="Genomic_DNA"/>
</dbReference>
<name>A0A084JH27_9FIRM</name>
<evidence type="ECO:0000313" key="1">
    <source>
        <dbReference type="EMBL" id="KEZ88261.1"/>
    </source>
</evidence>
<comment type="caution">
    <text evidence="1">The sequence shown here is derived from an EMBL/GenBank/DDBJ whole genome shotgun (WGS) entry which is preliminary data.</text>
</comment>
<dbReference type="STRING" id="29354.IO98_18705"/>
<reference evidence="1 2" key="1">
    <citation type="submission" date="2014-07" db="EMBL/GenBank/DDBJ databases">
        <title>Draft genome of Clostridium celerecrescens 152B isolated from sediments associated with methane hydrate from Krishna Godavari basin.</title>
        <authorList>
            <person name="Honkalas V.S."/>
            <person name="Dabir A.P."/>
            <person name="Arora P."/>
            <person name="Dhakephalkar P.K."/>
        </authorList>
    </citation>
    <scope>NUCLEOTIDE SEQUENCE [LARGE SCALE GENOMIC DNA]</scope>
    <source>
        <strain evidence="1 2">152B</strain>
    </source>
</reference>